<dbReference type="GO" id="GO:0015658">
    <property type="term" value="F:branched-chain amino acid transmembrane transporter activity"/>
    <property type="evidence" value="ECO:0007669"/>
    <property type="project" value="InterPro"/>
</dbReference>
<evidence type="ECO:0000256" key="2">
    <source>
        <dbReference type="ARBA" id="ARBA00022475"/>
    </source>
</evidence>
<evidence type="ECO:0000256" key="4">
    <source>
        <dbReference type="ARBA" id="ARBA00022989"/>
    </source>
</evidence>
<reference evidence="7 8" key="1">
    <citation type="journal article" date="2012" name="BMC Genomics">
        <title>Comparative genomics of the classical Bordetella subspecies: the evolution and exchange of virulence-associated diversity amongst closely related pathogens.</title>
        <authorList>
            <person name="Park J."/>
            <person name="Zhang Y."/>
            <person name="Buboltz A.M."/>
            <person name="Zhang X."/>
            <person name="Schuster S.C."/>
            <person name="Ahuja U."/>
            <person name="Liu M."/>
            <person name="Miller J.F."/>
            <person name="Sebaihia M."/>
            <person name="Bentley S.D."/>
            <person name="Parkhill J."/>
            <person name="Harvill E.T."/>
        </authorList>
    </citation>
    <scope>NUCLEOTIDE SEQUENCE [LARGE SCALE GENOMIC DNA]</scope>
    <source>
        <strain evidence="7 8">253</strain>
    </source>
</reference>
<keyword evidence="5 6" id="KW-0472">Membrane</keyword>
<dbReference type="InterPro" id="IPR001851">
    <property type="entry name" value="ABC_transp_permease"/>
</dbReference>
<keyword evidence="3 6" id="KW-0812">Transmembrane</keyword>
<dbReference type="EMBL" id="HE965806">
    <property type="protein sequence ID" value="CCJ53824.1"/>
    <property type="molecule type" value="Genomic_DNA"/>
</dbReference>
<dbReference type="RefSeq" id="WP_015064223.1">
    <property type="nucleotide sequence ID" value="NC_019382.1"/>
</dbReference>
<proteinExistence type="predicted"/>
<dbReference type="OrthoDB" id="9814461at2"/>
<dbReference type="Proteomes" id="UP000007564">
    <property type="component" value="Chromosome"/>
</dbReference>
<dbReference type="PANTHER" id="PTHR30482">
    <property type="entry name" value="HIGH-AFFINITY BRANCHED-CHAIN AMINO ACID TRANSPORT SYSTEM PERMEASE"/>
    <property type="match status" value="1"/>
</dbReference>
<dbReference type="PANTHER" id="PTHR30482:SF20">
    <property type="entry name" value="HIGH-AFFINITY BRANCHED-CHAIN AMINO ACID TRANSPORT SYSTEM PERMEASE PROTEIN LIVM"/>
    <property type="match status" value="1"/>
</dbReference>
<accession>A0A0C6P235</accession>
<gene>
    <name evidence="7" type="ORF">BN112_1907</name>
</gene>
<comment type="subcellular location">
    <subcellularLocation>
        <location evidence="1">Cell membrane</location>
        <topology evidence="1">Multi-pass membrane protein</topology>
    </subcellularLocation>
</comment>
<dbReference type="HOGENOM" id="CLU_031365_1_2_4"/>
<sequence>MREQTLDLPLGTAPRRRAAPWLLAGALVLLALPFAGLGGYALKVAIMAIVFAVLATSLNLIYGFTGLLSFAQIAFWGIGGYTAALLAVDAHWSPWLGVLAGGAVAVAASLVIGYASLRLSRHSFAIVTLSLVLLMQLVAKDWVDLTRGPLGIPNLPTLELTLPGLGRVSSANPVVFYFIMLAFAALALAGVHRLVGSRIGRTLLAIKQNEPLTQSQGVATLRYKLLAFAVSALVAGMTGGLFVFYLSVVDPSIFDFYYTQMILIMVIIGGTGSFWGVIAASAVFTIIPELLRVSPDLRLVLLGCVLVAAILALPQGIAGYFRERRLERIRRTLR</sequence>
<evidence type="ECO:0000313" key="8">
    <source>
        <dbReference type="Proteomes" id="UP000007564"/>
    </source>
</evidence>
<dbReference type="InterPro" id="IPR043428">
    <property type="entry name" value="LivM-like"/>
</dbReference>
<evidence type="ECO:0000256" key="3">
    <source>
        <dbReference type="ARBA" id="ARBA00022692"/>
    </source>
</evidence>
<dbReference type="Pfam" id="PF02653">
    <property type="entry name" value="BPD_transp_2"/>
    <property type="match status" value="1"/>
</dbReference>
<feature type="transmembrane region" description="Helical" evidence="6">
    <location>
        <begin position="261"/>
        <end position="287"/>
    </location>
</feature>
<dbReference type="AlphaFoldDB" id="A0A0C6P235"/>
<dbReference type="GO" id="GO:0005886">
    <property type="term" value="C:plasma membrane"/>
    <property type="evidence" value="ECO:0007669"/>
    <property type="project" value="UniProtKB-SubCell"/>
</dbReference>
<keyword evidence="4 6" id="KW-1133">Transmembrane helix</keyword>
<dbReference type="KEGG" id="bbh:BN112_1907"/>
<evidence type="ECO:0000256" key="6">
    <source>
        <dbReference type="SAM" id="Phobius"/>
    </source>
</evidence>
<feature type="transmembrane region" description="Helical" evidence="6">
    <location>
        <begin position="299"/>
        <end position="321"/>
    </location>
</feature>
<evidence type="ECO:0000256" key="1">
    <source>
        <dbReference type="ARBA" id="ARBA00004651"/>
    </source>
</evidence>
<dbReference type="CDD" id="cd06581">
    <property type="entry name" value="TM_PBP1_LivM_like"/>
    <property type="match status" value="1"/>
</dbReference>
<evidence type="ECO:0000313" key="7">
    <source>
        <dbReference type="EMBL" id="CCJ53824.1"/>
    </source>
</evidence>
<organism evidence="7 8">
    <name type="scientific">Bordetella bronchiseptica 253</name>
    <dbReference type="NCBI Taxonomy" id="568707"/>
    <lineage>
        <taxon>Bacteria</taxon>
        <taxon>Pseudomonadati</taxon>
        <taxon>Pseudomonadota</taxon>
        <taxon>Betaproteobacteria</taxon>
        <taxon>Burkholderiales</taxon>
        <taxon>Alcaligenaceae</taxon>
        <taxon>Bordetella</taxon>
    </lineage>
</organism>
<protein>
    <submittedName>
        <fullName evidence="7">Putative amino acid ABC transport system,membrane protein</fullName>
    </submittedName>
</protein>
<name>A0A0C6P235_BORBO</name>
<feature type="transmembrane region" description="Helical" evidence="6">
    <location>
        <begin position="225"/>
        <end position="249"/>
    </location>
</feature>
<feature type="transmembrane region" description="Helical" evidence="6">
    <location>
        <begin position="44"/>
        <end position="64"/>
    </location>
</feature>
<feature type="transmembrane region" description="Helical" evidence="6">
    <location>
        <begin position="18"/>
        <end position="37"/>
    </location>
</feature>
<feature type="transmembrane region" description="Helical" evidence="6">
    <location>
        <begin position="95"/>
        <end position="116"/>
    </location>
</feature>
<feature type="transmembrane region" description="Helical" evidence="6">
    <location>
        <begin position="174"/>
        <end position="195"/>
    </location>
</feature>
<keyword evidence="2" id="KW-1003">Cell membrane</keyword>
<evidence type="ECO:0000256" key="5">
    <source>
        <dbReference type="ARBA" id="ARBA00023136"/>
    </source>
</evidence>
<feature type="transmembrane region" description="Helical" evidence="6">
    <location>
        <begin position="70"/>
        <end position="88"/>
    </location>
</feature>